<organism evidence="11 12">
    <name type="scientific">Aquicella lusitana</name>
    <dbReference type="NCBI Taxonomy" id="254246"/>
    <lineage>
        <taxon>Bacteria</taxon>
        <taxon>Pseudomonadati</taxon>
        <taxon>Pseudomonadota</taxon>
        <taxon>Gammaproteobacteria</taxon>
        <taxon>Legionellales</taxon>
        <taxon>Coxiellaceae</taxon>
        <taxon>Aquicella</taxon>
    </lineage>
</organism>
<dbReference type="PROSITE" id="PS00180">
    <property type="entry name" value="GLNA_1"/>
    <property type="match status" value="1"/>
</dbReference>
<comment type="similarity">
    <text evidence="1 6 7">Belongs to the glutamine synthetase family.</text>
</comment>
<dbReference type="RefSeq" id="WP_267896349.1">
    <property type="nucleotide sequence ID" value="NZ_LR699114.1"/>
</dbReference>
<keyword evidence="8" id="KW-0436">Ligase</keyword>
<dbReference type="PANTHER" id="PTHR43407:SF2">
    <property type="entry name" value="GLUTAMINE SYNTHETASE"/>
    <property type="match status" value="1"/>
</dbReference>
<dbReference type="NCBIfam" id="TIGR00653">
    <property type="entry name" value="GlnA"/>
    <property type="match status" value="1"/>
</dbReference>
<evidence type="ECO:0000313" key="11">
    <source>
        <dbReference type="EMBL" id="RDI45227.1"/>
    </source>
</evidence>
<reference evidence="11 12" key="1">
    <citation type="submission" date="2018-07" db="EMBL/GenBank/DDBJ databases">
        <title>Genomic Encyclopedia of Type Strains, Phase IV (KMG-IV): sequencing the most valuable type-strain genomes for metagenomic binning, comparative biology and taxonomic classification.</title>
        <authorList>
            <person name="Goeker M."/>
        </authorList>
    </citation>
    <scope>NUCLEOTIDE SEQUENCE [LARGE SCALE GENOMIC DNA]</scope>
    <source>
        <strain evidence="11 12">DSM 16500</strain>
    </source>
</reference>
<dbReference type="Pfam" id="PF03951">
    <property type="entry name" value="Gln-synt_N"/>
    <property type="match status" value="1"/>
</dbReference>
<protein>
    <recommendedName>
        <fullName evidence="8">Glutamine synthetase</fullName>
        <ecNumber evidence="8">6.3.1.2</ecNumber>
    </recommendedName>
</protein>
<keyword evidence="3 8" id="KW-0547">Nucleotide-binding</keyword>
<feature type="binding site" evidence="4">
    <location>
        <position position="155"/>
    </location>
    <ligand>
        <name>Mg(2+)</name>
        <dbReference type="ChEBI" id="CHEBI:18420"/>
        <label>1</label>
    </ligand>
</feature>
<feature type="binding site" evidence="3">
    <location>
        <position position="376"/>
    </location>
    <ligand>
        <name>ATP</name>
        <dbReference type="ChEBI" id="CHEBI:30616"/>
    </ligand>
</feature>
<dbReference type="GO" id="GO:0005524">
    <property type="term" value="F:ATP binding"/>
    <property type="evidence" value="ECO:0007669"/>
    <property type="project" value="UniProtKB-KW"/>
</dbReference>
<evidence type="ECO:0000259" key="10">
    <source>
        <dbReference type="PROSITE" id="PS51987"/>
    </source>
</evidence>
<keyword evidence="12" id="KW-1185">Reference proteome</keyword>
<comment type="cofactor">
    <cofactor evidence="4">
        <name>Mg(2+)</name>
        <dbReference type="ChEBI" id="CHEBI:18420"/>
    </cofactor>
    <text evidence="4">Binds 2 Mg(2+) ions per subunit.</text>
</comment>
<evidence type="ECO:0000256" key="1">
    <source>
        <dbReference type="ARBA" id="ARBA00009897"/>
    </source>
</evidence>
<feature type="binding site" evidence="2">
    <location>
        <position position="363"/>
    </location>
    <ligand>
        <name>L-glutamate</name>
        <dbReference type="ChEBI" id="CHEBI:29985"/>
    </ligand>
</feature>
<feature type="binding site" evidence="2">
    <location>
        <position position="383"/>
    </location>
    <ligand>
        <name>L-glutamate</name>
        <dbReference type="ChEBI" id="CHEBI:29985"/>
    </ligand>
</feature>
<evidence type="ECO:0000259" key="9">
    <source>
        <dbReference type="PROSITE" id="PS51986"/>
    </source>
</evidence>
<dbReference type="InterPro" id="IPR008146">
    <property type="entry name" value="Gln_synth_cat_dom"/>
</dbReference>
<accession>A0A370GNI2</accession>
<proteinExistence type="inferred from homology"/>
<feature type="binding site" evidence="2">
    <location>
        <position position="351"/>
    </location>
    <ligand>
        <name>L-glutamate</name>
        <dbReference type="ChEBI" id="CHEBI:29985"/>
    </ligand>
</feature>
<dbReference type="Gene3D" id="3.10.20.70">
    <property type="entry name" value="Glutamine synthetase, N-terminal domain"/>
    <property type="match status" value="1"/>
</dbReference>
<keyword evidence="4" id="KW-0479">Metal-binding</keyword>
<evidence type="ECO:0000256" key="5">
    <source>
        <dbReference type="PIRSR" id="PIRSR604809-50"/>
    </source>
</evidence>
<keyword evidence="5" id="KW-0597">Phosphoprotein</keyword>
<dbReference type="PROSITE" id="PS51986">
    <property type="entry name" value="GS_BETA_GRASP"/>
    <property type="match status" value="1"/>
</dbReference>
<dbReference type="GO" id="GO:0046872">
    <property type="term" value="F:metal ion binding"/>
    <property type="evidence" value="ECO:0007669"/>
    <property type="project" value="UniProtKB-KW"/>
</dbReference>
<feature type="domain" description="GS catalytic" evidence="10">
    <location>
        <begin position="128"/>
        <end position="492"/>
    </location>
</feature>
<dbReference type="SUPFAM" id="SSF55931">
    <property type="entry name" value="Glutamine synthetase/guanido kinase"/>
    <property type="match status" value="1"/>
</dbReference>
<dbReference type="Pfam" id="PF00120">
    <property type="entry name" value="Gln-synt_C"/>
    <property type="match status" value="1"/>
</dbReference>
<feature type="modified residue" description="O-AMP-tyrosine" evidence="5">
    <location>
        <position position="421"/>
    </location>
</feature>
<feature type="binding site" evidence="3">
    <location>
        <begin position="295"/>
        <end position="297"/>
    </location>
    <ligand>
        <name>ATP</name>
        <dbReference type="ChEBI" id="CHEBI:30616"/>
    </ligand>
</feature>
<dbReference type="GO" id="GO:0004356">
    <property type="term" value="F:glutamine synthetase activity"/>
    <property type="evidence" value="ECO:0007669"/>
    <property type="project" value="UniProtKB-EC"/>
</dbReference>
<feature type="binding site" evidence="2">
    <location>
        <position position="345"/>
    </location>
    <ligand>
        <name>L-glutamate</name>
        <dbReference type="ChEBI" id="CHEBI:29985"/>
    </ligand>
</feature>
<dbReference type="InterPro" id="IPR027303">
    <property type="entry name" value="Gln_synth_gly_rich_site"/>
</dbReference>
<dbReference type="InterPro" id="IPR008147">
    <property type="entry name" value="Gln_synt_N"/>
</dbReference>
<dbReference type="GO" id="GO:0006542">
    <property type="term" value="P:glutamine biosynthetic process"/>
    <property type="evidence" value="ECO:0007669"/>
    <property type="project" value="InterPro"/>
</dbReference>
<evidence type="ECO:0000256" key="6">
    <source>
        <dbReference type="PROSITE-ProRule" id="PRU01330"/>
    </source>
</evidence>
<dbReference type="InterPro" id="IPR004809">
    <property type="entry name" value="Gln_synth_I"/>
</dbReference>
<evidence type="ECO:0000256" key="2">
    <source>
        <dbReference type="PIRSR" id="PIRSR604809-1"/>
    </source>
</evidence>
<dbReference type="InterPro" id="IPR036651">
    <property type="entry name" value="Gln_synt_N_sf"/>
</dbReference>
<dbReference type="GO" id="GO:0016020">
    <property type="term" value="C:membrane"/>
    <property type="evidence" value="ECO:0007669"/>
    <property type="project" value="TreeGrafter"/>
</dbReference>
<dbReference type="FunFam" id="3.30.590.10:FF:000001">
    <property type="entry name" value="Glutamine synthetase"/>
    <property type="match status" value="1"/>
</dbReference>
<feature type="binding site" evidence="4">
    <location>
        <position position="244"/>
    </location>
    <ligand>
        <name>Mg(2+)</name>
        <dbReference type="ChEBI" id="CHEBI:18420"/>
        <label>1</label>
    </ligand>
</feature>
<feature type="binding site" evidence="4">
    <location>
        <position position="153"/>
    </location>
    <ligand>
        <name>Mg(2+)</name>
        <dbReference type="ChEBI" id="CHEBI:18420"/>
        <label>1</label>
    </ligand>
</feature>
<feature type="domain" description="GS beta-grasp" evidence="9">
    <location>
        <begin position="36"/>
        <end position="120"/>
    </location>
</feature>
<dbReference type="InterPro" id="IPR027302">
    <property type="entry name" value="Gln_synth_N_conserv_site"/>
</dbReference>
<feature type="binding site" evidence="3">
    <location>
        <position position="363"/>
    </location>
    <ligand>
        <name>ATP</name>
        <dbReference type="ChEBI" id="CHEBI:30616"/>
    </ligand>
</feature>
<evidence type="ECO:0000256" key="4">
    <source>
        <dbReference type="PIRSR" id="PIRSR604809-3"/>
    </source>
</evidence>
<dbReference type="InterPro" id="IPR014746">
    <property type="entry name" value="Gln_synth/guanido_kin_cat_dom"/>
</dbReference>
<gene>
    <name evidence="11" type="ORF">C8D86_107107</name>
</gene>
<dbReference type="GO" id="GO:0005737">
    <property type="term" value="C:cytoplasm"/>
    <property type="evidence" value="ECO:0007669"/>
    <property type="project" value="TreeGrafter"/>
</dbReference>
<evidence type="ECO:0000256" key="7">
    <source>
        <dbReference type="RuleBase" id="RU000384"/>
    </source>
</evidence>
<dbReference type="EMBL" id="QQAX01000007">
    <property type="protein sequence ID" value="RDI45227.1"/>
    <property type="molecule type" value="Genomic_DNA"/>
</dbReference>
<keyword evidence="3 8" id="KW-0067">ATP-binding</keyword>
<dbReference type="PROSITE" id="PS00181">
    <property type="entry name" value="GLNA_ATP"/>
    <property type="match status" value="1"/>
</dbReference>
<dbReference type="EC" id="6.3.1.2" evidence="8"/>
<evidence type="ECO:0000313" key="12">
    <source>
        <dbReference type="Proteomes" id="UP000254720"/>
    </source>
</evidence>
<dbReference type="AlphaFoldDB" id="A0A370GNI2"/>
<feature type="binding site" evidence="4">
    <location>
        <position position="293"/>
    </location>
    <ligand>
        <name>Mg(2+)</name>
        <dbReference type="ChEBI" id="CHEBI:18420"/>
        <label>1</label>
    </ligand>
</feature>
<evidence type="ECO:0000256" key="8">
    <source>
        <dbReference type="RuleBase" id="RU004356"/>
    </source>
</evidence>
<dbReference type="SMART" id="SM01230">
    <property type="entry name" value="Gln-synt_C"/>
    <property type="match status" value="1"/>
</dbReference>
<dbReference type="Proteomes" id="UP000254720">
    <property type="component" value="Unassembled WGS sequence"/>
</dbReference>
<evidence type="ECO:0000256" key="3">
    <source>
        <dbReference type="PIRSR" id="PIRSR604809-2"/>
    </source>
</evidence>
<comment type="catalytic activity">
    <reaction evidence="8">
        <text>L-glutamate + NH4(+) + ATP = L-glutamine + ADP + phosphate + H(+)</text>
        <dbReference type="Rhea" id="RHEA:16169"/>
        <dbReference type="ChEBI" id="CHEBI:15378"/>
        <dbReference type="ChEBI" id="CHEBI:28938"/>
        <dbReference type="ChEBI" id="CHEBI:29985"/>
        <dbReference type="ChEBI" id="CHEBI:30616"/>
        <dbReference type="ChEBI" id="CHEBI:43474"/>
        <dbReference type="ChEBI" id="CHEBI:58359"/>
        <dbReference type="ChEBI" id="CHEBI:456216"/>
        <dbReference type="EC" id="6.3.1.2"/>
    </reaction>
</comment>
<sequence length="492" mass="55246">MSVEMRERTETKTETAFSRRIDTQGKEQIKKIMEENNVDFVDLRFTDLRGKEHHVTLPKSKIDDGFFKYGKAFDGSSLCGWQDINESDLLLIPDASTAVMDIFCELPTLIIRCDIYDPATQAPYVRDPRAVARRAEAYLTSTGIAEVCNFGQEVEFFIFDDIRWDIQMNSCFYKIDSHEASWNTGTMVEGGNMGHRPRIKGGYFPVPPVDSSHDLRSAMCVALEEMGLVPEVHHHEVATCGQNEITTRYSTLLHKSDEMLIFKYVIQNIAHAHGKTVTFMPKPLVGDNGSGLHCHQSLSSGGKNLFAGDGYAGLSEMALFYIGGIIKHARALNAFTNPSTNSYKRLVPGFEAPVTMVYSEGNRSAGIRIPRVFNEKEKRIEARFPDALANPYLAFPAMLMAGLDGIRNKIHPGKAVDENLYDLPPKKVKAFPSLCSSLEQALDSLEKDHAFLLEGGVFTKELIESYIEVKREEVTRLNMTTHPVEFDLYYSL</sequence>
<dbReference type="PROSITE" id="PS51987">
    <property type="entry name" value="GS_CATALYTIC"/>
    <property type="match status" value="1"/>
</dbReference>
<name>A0A370GNI2_9COXI</name>
<dbReference type="GO" id="GO:0019740">
    <property type="term" value="P:nitrogen utilization"/>
    <property type="evidence" value="ECO:0007669"/>
    <property type="project" value="TreeGrafter"/>
</dbReference>
<feature type="binding site" evidence="2">
    <location>
        <begin position="288"/>
        <end position="289"/>
    </location>
    <ligand>
        <name>L-glutamate</name>
        <dbReference type="ChEBI" id="CHEBI:29985"/>
    </ligand>
</feature>
<dbReference type="SUPFAM" id="SSF54368">
    <property type="entry name" value="Glutamine synthetase, N-terminal domain"/>
    <property type="match status" value="1"/>
</dbReference>
<dbReference type="Gene3D" id="3.30.590.10">
    <property type="entry name" value="Glutamine synthetase/guanido kinase, catalytic domain"/>
    <property type="match status" value="1"/>
</dbReference>
<dbReference type="PANTHER" id="PTHR43407">
    <property type="entry name" value="GLUTAMINE SYNTHETASE"/>
    <property type="match status" value="1"/>
</dbReference>
<feature type="binding site" evidence="4">
    <location>
        <position position="236"/>
    </location>
    <ligand>
        <name>Mg(2+)</name>
        <dbReference type="ChEBI" id="CHEBI:18420"/>
        <label>1</label>
    </ligand>
</feature>
<feature type="binding site" evidence="4">
    <location>
        <position position="381"/>
    </location>
    <ligand>
        <name>Mg(2+)</name>
        <dbReference type="ChEBI" id="CHEBI:18420"/>
        <label>1</label>
    </ligand>
</feature>
<comment type="caution">
    <text evidence="11">The sequence shown here is derived from an EMBL/GenBank/DDBJ whole genome shotgun (WGS) entry which is preliminary data.</text>
</comment>
<keyword evidence="4" id="KW-0460">Magnesium</keyword>
<feature type="binding site" evidence="3">
    <location>
        <position position="231"/>
    </location>
    <ligand>
        <name>ATP</name>
        <dbReference type="ChEBI" id="CHEBI:30616"/>
    </ligand>
</feature>